<sequence>MNIIAIDGPAASGKGTITSTLAEKLNGHHINSGSVYRKLAVLLCEKIKIDDLFDANLEVECDNIVSEIMRDGVFHTSKVSDLQLYTPHISRVASKIATYSSIRKLATKIQLDTIQSCKTHYKFILLEGRDAALVAGNNCLCKIFITAHISERAKRRLKQLKNSKFSSIYESVLRQMENRDTDDATRFLDPLSVSGDAIVVDSGAASIEEVVEFLTTFILLKTSSFRS</sequence>
<keyword evidence="11" id="KW-1185">Reference proteome</keyword>
<dbReference type="EC" id="2.7.4.25" evidence="2"/>
<dbReference type="CDD" id="cd02020">
    <property type="entry name" value="CMPK"/>
    <property type="match status" value="1"/>
</dbReference>
<name>A0ABZ0UNF3_9RICK</name>
<feature type="domain" description="Cytidylate kinase" evidence="9">
    <location>
        <begin position="4"/>
        <end position="215"/>
    </location>
</feature>
<keyword evidence="3" id="KW-0808">Transferase</keyword>
<proteinExistence type="inferred from homology"/>
<evidence type="ECO:0000256" key="2">
    <source>
        <dbReference type="ARBA" id="ARBA00012906"/>
    </source>
</evidence>
<accession>A0ABZ0UNF3</accession>
<evidence type="ECO:0000256" key="7">
    <source>
        <dbReference type="ARBA" id="ARBA00047615"/>
    </source>
</evidence>
<evidence type="ECO:0000256" key="6">
    <source>
        <dbReference type="ARBA" id="ARBA00022840"/>
    </source>
</evidence>
<dbReference type="InterPro" id="IPR027417">
    <property type="entry name" value="P-loop_NTPase"/>
</dbReference>
<gene>
    <name evidence="10" type="ORF">Fokcrypt_00169</name>
</gene>
<keyword evidence="4" id="KW-0547">Nucleotide-binding</keyword>
<dbReference type="SUPFAM" id="SSF52540">
    <property type="entry name" value="P-loop containing nucleoside triphosphate hydrolases"/>
    <property type="match status" value="1"/>
</dbReference>
<organism evidence="10 11">
    <name type="scientific">Candidatus Fokinia crypta</name>
    <dbReference type="NCBI Taxonomy" id="1920990"/>
    <lineage>
        <taxon>Bacteria</taxon>
        <taxon>Pseudomonadati</taxon>
        <taxon>Pseudomonadota</taxon>
        <taxon>Alphaproteobacteria</taxon>
        <taxon>Rickettsiales</taxon>
        <taxon>Candidatus Midichloriaceae</taxon>
        <taxon>Candidatus Fokinia</taxon>
    </lineage>
</organism>
<dbReference type="InterPro" id="IPR011994">
    <property type="entry name" value="Cytidylate_kinase_dom"/>
</dbReference>
<evidence type="ECO:0000256" key="3">
    <source>
        <dbReference type="ARBA" id="ARBA00022679"/>
    </source>
</evidence>
<dbReference type="EMBL" id="CP110343">
    <property type="protein sequence ID" value="WPX97660.1"/>
    <property type="molecule type" value="Genomic_DNA"/>
</dbReference>
<protein>
    <recommendedName>
        <fullName evidence="2">(d)CMP kinase</fullName>
        <ecNumber evidence="2">2.7.4.25</ecNumber>
    </recommendedName>
</protein>
<reference evidence="10" key="1">
    <citation type="submission" date="2022-10" db="EMBL/GenBank/DDBJ databases">
        <title>Host association and intracellularity evolved multiple times independently in the Rickettsiales.</title>
        <authorList>
            <person name="Castelli M."/>
            <person name="Nardi T."/>
            <person name="Gammuto L."/>
            <person name="Bellinzona G."/>
            <person name="Sabaneyeva E."/>
            <person name="Potekhin A."/>
            <person name="Serra V."/>
            <person name="Petroni G."/>
            <person name="Sassera D."/>
        </authorList>
    </citation>
    <scope>NUCLEOTIDE SEQUENCE [LARGE SCALE GENOMIC DNA]</scope>
    <source>
        <strain evidence="10">US_Bl 11III1</strain>
    </source>
</reference>
<dbReference type="GO" id="GO:0016301">
    <property type="term" value="F:kinase activity"/>
    <property type="evidence" value="ECO:0007669"/>
    <property type="project" value="UniProtKB-KW"/>
</dbReference>
<dbReference type="Pfam" id="PF02224">
    <property type="entry name" value="Cytidylate_kin"/>
    <property type="match status" value="1"/>
</dbReference>
<dbReference type="Gene3D" id="3.40.50.300">
    <property type="entry name" value="P-loop containing nucleotide triphosphate hydrolases"/>
    <property type="match status" value="1"/>
</dbReference>
<evidence type="ECO:0000313" key="10">
    <source>
        <dbReference type="EMBL" id="WPX97660.1"/>
    </source>
</evidence>
<evidence type="ECO:0000256" key="4">
    <source>
        <dbReference type="ARBA" id="ARBA00022741"/>
    </source>
</evidence>
<evidence type="ECO:0000256" key="5">
    <source>
        <dbReference type="ARBA" id="ARBA00022777"/>
    </source>
</evidence>
<dbReference type="RefSeq" id="WP_323722316.1">
    <property type="nucleotide sequence ID" value="NZ_CP110343.1"/>
</dbReference>
<evidence type="ECO:0000256" key="8">
    <source>
        <dbReference type="ARBA" id="ARBA00048478"/>
    </source>
</evidence>
<evidence type="ECO:0000259" key="9">
    <source>
        <dbReference type="Pfam" id="PF02224"/>
    </source>
</evidence>
<dbReference type="Proteomes" id="UP001325140">
    <property type="component" value="Chromosome"/>
</dbReference>
<comment type="similarity">
    <text evidence="1">Belongs to the cytidylate kinase family. Type 1 subfamily.</text>
</comment>
<keyword evidence="6" id="KW-0067">ATP-binding</keyword>
<dbReference type="InterPro" id="IPR003136">
    <property type="entry name" value="Cytidylate_kin"/>
</dbReference>
<keyword evidence="5 10" id="KW-0418">Kinase</keyword>
<comment type="catalytic activity">
    <reaction evidence="7">
        <text>dCMP + ATP = dCDP + ADP</text>
        <dbReference type="Rhea" id="RHEA:25094"/>
        <dbReference type="ChEBI" id="CHEBI:30616"/>
        <dbReference type="ChEBI" id="CHEBI:57566"/>
        <dbReference type="ChEBI" id="CHEBI:58593"/>
        <dbReference type="ChEBI" id="CHEBI:456216"/>
        <dbReference type="EC" id="2.7.4.25"/>
    </reaction>
</comment>
<dbReference type="NCBIfam" id="TIGR00017">
    <property type="entry name" value="cmk"/>
    <property type="match status" value="1"/>
</dbReference>
<comment type="catalytic activity">
    <reaction evidence="8">
        <text>CMP + ATP = CDP + ADP</text>
        <dbReference type="Rhea" id="RHEA:11600"/>
        <dbReference type="ChEBI" id="CHEBI:30616"/>
        <dbReference type="ChEBI" id="CHEBI:58069"/>
        <dbReference type="ChEBI" id="CHEBI:60377"/>
        <dbReference type="ChEBI" id="CHEBI:456216"/>
        <dbReference type="EC" id="2.7.4.25"/>
    </reaction>
</comment>
<evidence type="ECO:0000313" key="11">
    <source>
        <dbReference type="Proteomes" id="UP001325140"/>
    </source>
</evidence>
<evidence type="ECO:0000256" key="1">
    <source>
        <dbReference type="ARBA" id="ARBA00009427"/>
    </source>
</evidence>